<dbReference type="GO" id="GO:0003995">
    <property type="term" value="F:acyl-CoA dehydrogenase activity"/>
    <property type="evidence" value="ECO:0007669"/>
    <property type="project" value="InterPro"/>
</dbReference>
<accession>A0A150SKN5</accession>
<feature type="domain" description="Acyl-CoA dehydrogenase/oxidase C-terminal" evidence="6">
    <location>
        <begin position="280"/>
        <end position="436"/>
    </location>
</feature>
<evidence type="ECO:0000259" key="6">
    <source>
        <dbReference type="Pfam" id="PF00441"/>
    </source>
</evidence>
<dbReference type="InterPro" id="IPR009075">
    <property type="entry name" value="AcylCo_DH/oxidase_C"/>
</dbReference>
<dbReference type="PROSITE" id="PS00073">
    <property type="entry name" value="ACYL_COA_DH_2"/>
    <property type="match status" value="1"/>
</dbReference>
<dbReference type="PANTHER" id="PTHR42707:SF2">
    <property type="entry name" value="ACD11 DEHYDROGENASE"/>
    <property type="match status" value="1"/>
</dbReference>
<reference evidence="10 11" key="1">
    <citation type="submission" date="2014-02" db="EMBL/GenBank/DDBJ databases">
        <title>The small core and large imbalanced accessory genome model reveals a collaborative survival strategy of Sorangium cellulosum strains in nature.</title>
        <authorList>
            <person name="Han K."/>
            <person name="Peng R."/>
            <person name="Blom J."/>
            <person name="Li Y.-Z."/>
        </authorList>
    </citation>
    <scope>NUCLEOTIDE SEQUENCE [LARGE SCALE GENOMIC DNA]</scope>
    <source>
        <strain evidence="10 11">So0149</strain>
    </source>
</reference>
<dbReference type="InterPro" id="IPR009100">
    <property type="entry name" value="AcylCoA_DH/oxidase_NM_dom_sf"/>
</dbReference>
<comment type="caution">
    <text evidence="10">The sequence shown here is derived from an EMBL/GenBank/DDBJ whole genome shotgun (WGS) entry which is preliminary data.</text>
</comment>
<dbReference type="InterPro" id="IPR053998">
    <property type="entry name" value="ACDH-11_C"/>
</dbReference>
<keyword evidence="5" id="KW-0560">Oxidoreductase</keyword>
<feature type="domain" description="Acyl-CoA oxidase/dehydrogenase middle" evidence="7">
    <location>
        <begin position="170"/>
        <end position="270"/>
    </location>
</feature>
<proteinExistence type="inferred from homology"/>
<evidence type="ECO:0000256" key="4">
    <source>
        <dbReference type="ARBA" id="ARBA00022827"/>
    </source>
</evidence>
<dbReference type="Pfam" id="PF18158">
    <property type="entry name" value="AidB_N"/>
    <property type="match status" value="1"/>
</dbReference>
<feature type="domain" description="Acyl-CoA dehydrogenase 11-like C-terminal" evidence="9">
    <location>
        <begin position="444"/>
        <end position="529"/>
    </location>
</feature>
<dbReference type="AlphaFoldDB" id="A0A150SKN5"/>
<dbReference type="Proteomes" id="UP000075515">
    <property type="component" value="Unassembled WGS sequence"/>
</dbReference>
<dbReference type="Pfam" id="PF22217">
    <property type="entry name" value="ACDH-11_C"/>
    <property type="match status" value="1"/>
</dbReference>
<organism evidence="10 11">
    <name type="scientific">Sorangium cellulosum</name>
    <name type="common">Polyangium cellulosum</name>
    <dbReference type="NCBI Taxonomy" id="56"/>
    <lineage>
        <taxon>Bacteria</taxon>
        <taxon>Pseudomonadati</taxon>
        <taxon>Myxococcota</taxon>
        <taxon>Polyangia</taxon>
        <taxon>Polyangiales</taxon>
        <taxon>Polyangiaceae</taxon>
        <taxon>Sorangium</taxon>
    </lineage>
</organism>
<dbReference type="Gene3D" id="6.10.250.600">
    <property type="match status" value="1"/>
</dbReference>
<sequence length="563" mass="61074">MAFYQDPPSLGNQYDDDRVLRSYLARVLPREVAASITPSLREMGELAGGHLYRLQLADRENEPELTSWDAWGKRVDRVEVTQLWKEAARIASEHGVVATAYERAHGAFSRVHQFALAYLFDASSDVYTCPLAMTDGAARALLASDNRALIDRAVPRLTGRDPARAWTSGQWMTERTGGSDVGRSETVARPGPDGAYRLYGTKWFASAATSEMALALARPEGNPEGSRGLALFYVELAGEDGRREGVLINRLKDKLGTRKVPTAEITLDGVLATPVAGLTNGVRAIAPMLNVTRTWNAIAAVAGMRRGLALARSYAQRRALFGATLAEKPLHMDTLAELQAEFEGAFHLTFRAIELLGREETGSLTESEAKLLRLMIPIAKLTTAKQAVSVLSEVLEAFGGAGYIEDTGLPRLLRDAQVLPIWEGTTNVLALDALRVILKDGSLDILAAEVARLLTGVVEPKLAEAETAASRAVSHARAWIKEMAATDRPGLEAGARRVAITLGRALSLALLVRHAAWAMDRERSRAALAAAIQFERNGVDCIRDHDPDTVEALAETTRQKPAT</sequence>
<protein>
    <submittedName>
        <fullName evidence="10">Acyl-CoA dehydrogenase</fullName>
    </submittedName>
</protein>
<evidence type="ECO:0000313" key="11">
    <source>
        <dbReference type="Proteomes" id="UP000075515"/>
    </source>
</evidence>
<evidence type="ECO:0000256" key="5">
    <source>
        <dbReference type="RuleBase" id="RU362125"/>
    </source>
</evidence>
<dbReference type="Pfam" id="PF00441">
    <property type="entry name" value="Acyl-CoA_dh_1"/>
    <property type="match status" value="1"/>
</dbReference>
<gene>
    <name evidence="10" type="ORF">BE18_31830</name>
</gene>
<dbReference type="InterPro" id="IPR006091">
    <property type="entry name" value="Acyl-CoA_Oxase/DH_mid-dom"/>
</dbReference>
<dbReference type="Gene3D" id="1.20.140.10">
    <property type="entry name" value="Butyryl-CoA Dehydrogenase, subunit A, domain 3"/>
    <property type="match status" value="1"/>
</dbReference>
<keyword evidence="4 5" id="KW-0274">FAD</keyword>
<dbReference type="InterPro" id="IPR052904">
    <property type="entry name" value="Acyl-CoA_dehydrogenase-like"/>
</dbReference>
<dbReference type="Pfam" id="PF02770">
    <property type="entry name" value="Acyl-CoA_dh_M"/>
    <property type="match status" value="1"/>
</dbReference>
<dbReference type="InterPro" id="IPR041504">
    <property type="entry name" value="AidB_N"/>
</dbReference>
<dbReference type="InterPro" id="IPR006089">
    <property type="entry name" value="Acyl-CoA_DH_CS"/>
</dbReference>
<evidence type="ECO:0000256" key="3">
    <source>
        <dbReference type="ARBA" id="ARBA00022630"/>
    </source>
</evidence>
<name>A0A150SKN5_SORCE</name>
<dbReference type="PANTHER" id="PTHR42707">
    <property type="entry name" value="ACYL-COA DEHYDROGENASE"/>
    <property type="match status" value="1"/>
</dbReference>
<dbReference type="SUPFAM" id="SSF56645">
    <property type="entry name" value="Acyl-CoA dehydrogenase NM domain-like"/>
    <property type="match status" value="1"/>
</dbReference>
<feature type="domain" description="Adaptive response protein AidB N-terminal" evidence="8">
    <location>
        <begin position="12"/>
        <end position="160"/>
    </location>
</feature>
<dbReference type="SUPFAM" id="SSF47203">
    <property type="entry name" value="Acyl-CoA dehydrogenase C-terminal domain-like"/>
    <property type="match status" value="1"/>
</dbReference>
<comment type="similarity">
    <text evidence="2 5">Belongs to the acyl-CoA dehydrogenase family.</text>
</comment>
<evidence type="ECO:0000313" key="10">
    <source>
        <dbReference type="EMBL" id="KYF93693.1"/>
    </source>
</evidence>
<evidence type="ECO:0000259" key="8">
    <source>
        <dbReference type="Pfam" id="PF18158"/>
    </source>
</evidence>
<dbReference type="InterPro" id="IPR036250">
    <property type="entry name" value="AcylCo_DH-like_C"/>
</dbReference>
<evidence type="ECO:0000256" key="1">
    <source>
        <dbReference type="ARBA" id="ARBA00001974"/>
    </source>
</evidence>
<dbReference type="EMBL" id="JEMC01001803">
    <property type="protein sequence ID" value="KYF93693.1"/>
    <property type="molecule type" value="Genomic_DNA"/>
</dbReference>
<keyword evidence="3 5" id="KW-0285">Flavoprotein</keyword>
<dbReference type="Gene3D" id="2.40.110.20">
    <property type="match status" value="1"/>
</dbReference>
<evidence type="ECO:0000256" key="2">
    <source>
        <dbReference type="ARBA" id="ARBA00009347"/>
    </source>
</evidence>
<evidence type="ECO:0000259" key="9">
    <source>
        <dbReference type="Pfam" id="PF22217"/>
    </source>
</evidence>
<comment type="cofactor">
    <cofactor evidence="1 5">
        <name>FAD</name>
        <dbReference type="ChEBI" id="CHEBI:57692"/>
    </cofactor>
</comment>
<evidence type="ECO:0000259" key="7">
    <source>
        <dbReference type="Pfam" id="PF02770"/>
    </source>
</evidence>